<sequence length="98" mass="11367">MGERHDKKNKYEGGNQSMSYDKHRDEGFEWENHVKSESESDSESKSKNYNFNYNYAEVYKSGNSYVNAKSKVDSEQDSEDDDDNGGHNGHGKRKKYGR</sequence>
<organism evidence="2 3">
    <name type="scientific">Terribacillus halophilus</name>
    <dbReference type="NCBI Taxonomy" id="361279"/>
    <lineage>
        <taxon>Bacteria</taxon>
        <taxon>Bacillati</taxon>
        <taxon>Bacillota</taxon>
        <taxon>Bacilli</taxon>
        <taxon>Bacillales</taxon>
        <taxon>Bacillaceae</taxon>
        <taxon>Terribacillus</taxon>
    </lineage>
</organism>
<protein>
    <submittedName>
        <fullName evidence="2">Uncharacterized protein</fullName>
    </submittedName>
</protein>
<dbReference type="OrthoDB" id="2974688at2"/>
<accession>A0A1G6J9B1</accession>
<feature type="compositionally biased region" description="Basic and acidic residues" evidence="1">
    <location>
        <begin position="1"/>
        <end position="11"/>
    </location>
</feature>
<dbReference type="Proteomes" id="UP000198666">
    <property type="component" value="Unassembled WGS sequence"/>
</dbReference>
<feature type="compositionally biased region" description="Basic and acidic residues" evidence="1">
    <location>
        <begin position="20"/>
        <end position="46"/>
    </location>
</feature>
<dbReference type="STRING" id="361279.SAMN05421663_101507"/>
<feature type="region of interest" description="Disordered" evidence="1">
    <location>
        <begin position="67"/>
        <end position="98"/>
    </location>
</feature>
<name>A0A1G6J9B1_9BACI</name>
<evidence type="ECO:0000313" key="2">
    <source>
        <dbReference type="EMBL" id="SDC14935.1"/>
    </source>
</evidence>
<dbReference type="RefSeq" id="WP_093725637.1">
    <property type="nucleotide sequence ID" value="NZ_FMZB01000001.1"/>
</dbReference>
<keyword evidence="3" id="KW-1185">Reference proteome</keyword>
<evidence type="ECO:0000256" key="1">
    <source>
        <dbReference type="SAM" id="MobiDB-lite"/>
    </source>
</evidence>
<gene>
    <name evidence="2" type="ORF">SAMN05421663_101507</name>
</gene>
<feature type="region of interest" description="Disordered" evidence="1">
    <location>
        <begin position="1"/>
        <end position="48"/>
    </location>
</feature>
<dbReference type="EMBL" id="FMZB01000001">
    <property type="protein sequence ID" value="SDC14935.1"/>
    <property type="molecule type" value="Genomic_DNA"/>
</dbReference>
<proteinExistence type="predicted"/>
<evidence type="ECO:0000313" key="3">
    <source>
        <dbReference type="Proteomes" id="UP000198666"/>
    </source>
</evidence>
<reference evidence="3" key="1">
    <citation type="submission" date="2016-10" db="EMBL/GenBank/DDBJ databases">
        <authorList>
            <person name="Varghese N."/>
            <person name="Submissions S."/>
        </authorList>
    </citation>
    <scope>NUCLEOTIDE SEQUENCE [LARGE SCALE GENOMIC DNA]</scope>
    <source>
        <strain evidence="3">DSM 21620</strain>
    </source>
</reference>
<feature type="compositionally biased region" description="Basic residues" evidence="1">
    <location>
        <begin position="89"/>
        <end position="98"/>
    </location>
</feature>
<dbReference type="AlphaFoldDB" id="A0A1G6J9B1"/>